<reference evidence="1 2" key="1">
    <citation type="submission" date="2011-02" db="EMBL/GenBank/DDBJ databases">
        <title>The Genome Sequence of Sphaeroforma arctica JP610.</title>
        <authorList>
            <consortium name="The Broad Institute Genome Sequencing Platform"/>
            <person name="Russ C."/>
            <person name="Cuomo C."/>
            <person name="Young S.K."/>
            <person name="Zeng Q."/>
            <person name="Gargeya S."/>
            <person name="Alvarado L."/>
            <person name="Berlin A."/>
            <person name="Chapman S.B."/>
            <person name="Chen Z."/>
            <person name="Freedman E."/>
            <person name="Gellesch M."/>
            <person name="Goldberg J."/>
            <person name="Griggs A."/>
            <person name="Gujja S."/>
            <person name="Heilman E."/>
            <person name="Heiman D."/>
            <person name="Howarth C."/>
            <person name="Mehta T."/>
            <person name="Neiman D."/>
            <person name="Pearson M."/>
            <person name="Roberts A."/>
            <person name="Saif S."/>
            <person name="Shea T."/>
            <person name="Shenoy N."/>
            <person name="Sisk P."/>
            <person name="Stolte C."/>
            <person name="Sykes S."/>
            <person name="White J."/>
            <person name="Yandava C."/>
            <person name="Burger G."/>
            <person name="Gray M.W."/>
            <person name="Holland P.W.H."/>
            <person name="King N."/>
            <person name="Lang F.B.F."/>
            <person name="Roger A.J."/>
            <person name="Ruiz-Trillo I."/>
            <person name="Haas B."/>
            <person name="Nusbaum C."/>
            <person name="Birren B."/>
        </authorList>
    </citation>
    <scope>NUCLEOTIDE SEQUENCE [LARGE SCALE GENOMIC DNA]</scope>
    <source>
        <strain evidence="1 2">JP610</strain>
    </source>
</reference>
<name>A0A0L0F713_9EUKA</name>
<evidence type="ECO:0000313" key="1">
    <source>
        <dbReference type="EMBL" id="KNC71943.1"/>
    </source>
</evidence>
<sequence length="54" mass="5796">MLFTFFDARKSANPTLDATFSIGGYVTRKAVPRHIVAVVRGDQLAGTGSNNVQV</sequence>
<gene>
    <name evidence="1" type="ORF">SARC_15512</name>
</gene>
<dbReference type="EMBL" id="KQ247832">
    <property type="protein sequence ID" value="KNC71943.1"/>
    <property type="molecule type" value="Genomic_DNA"/>
</dbReference>
<protein>
    <submittedName>
        <fullName evidence="1">Uncharacterized protein</fullName>
    </submittedName>
</protein>
<organism evidence="1 2">
    <name type="scientific">Sphaeroforma arctica JP610</name>
    <dbReference type="NCBI Taxonomy" id="667725"/>
    <lineage>
        <taxon>Eukaryota</taxon>
        <taxon>Ichthyosporea</taxon>
        <taxon>Ichthyophonida</taxon>
        <taxon>Sphaeroforma</taxon>
    </lineage>
</organism>
<dbReference type="AlphaFoldDB" id="A0A0L0F713"/>
<dbReference type="RefSeq" id="XP_014145845.1">
    <property type="nucleotide sequence ID" value="XM_014290370.1"/>
</dbReference>
<proteinExistence type="predicted"/>
<evidence type="ECO:0000313" key="2">
    <source>
        <dbReference type="Proteomes" id="UP000054560"/>
    </source>
</evidence>
<accession>A0A0L0F713</accession>
<feature type="non-terminal residue" evidence="1">
    <location>
        <position position="1"/>
    </location>
</feature>
<dbReference type="Proteomes" id="UP000054560">
    <property type="component" value="Unassembled WGS sequence"/>
</dbReference>
<dbReference type="GeneID" id="25916016"/>
<keyword evidence="2" id="KW-1185">Reference proteome</keyword>